<reference evidence="4 5" key="1">
    <citation type="journal article" date="2015" name="Genome Biol. Evol.">
        <title>Comparative Genomics of a Bacterivorous Green Alga Reveals Evolutionary Causalities and Consequences of Phago-Mixotrophic Mode of Nutrition.</title>
        <authorList>
            <person name="Burns J.A."/>
            <person name="Paasch A."/>
            <person name="Narechania A."/>
            <person name="Kim E."/>
        </authorList>
    </citation>
    <scope>NUCLEOTIDE SEQUENCE [LARGE SCALE GENOMIC DNA]</scope>
    <source>
        <strain evidence="4 5">PLY_AMNH</strain>
    </source>
</reference>
<evidence type="ECO:0000259" key="3">
    <source>
        <dbReference type="Pfam" id="PF04884"/>
    </source>
</evidence>
<dbReference type="InterPro" id="IPR006968">
    <property type="entry name" value="RUS_fam"/>
</dbReference>
<evidence type="ECO:0000313" key="4">
    <source>
        <dbReference type="EMBL" id="KAK3277006.1"/>
    </source>
</evidence>
<dbReference type="AlphaFoldDB" id="A0AAE0L9D9"/>
<dbReference type="Pfam" id="PF04884">
    <property type="entry name" value="UVB_sens_prot"/>
    <property type="match status" value="1"/>
</dbReference>
<sequence>MEILGVAYALLHFRYLDTALTSKEPDSPPSSPTLMSQIERGRRRRAACAPPACISASVSSTAGPASLHPPLKRLPMWEMRGGHKHCFVLEGSNISTRIVEIDEEASSTDGNALKALRRIPRRIQSFQARVQDSFWPDPRLVTPDYYIYAKWRFVQRIAASAISVLATQQMLFAIGLGAKKALPTAAALNWVLKDGLGRLGKLTVATNFGREFDADLKRFRFTSSIVFNASAAVEILTPLFPNHFLLLATTANIGKSIGITTANVVRAPIQRSFALGENLADISARTSAQQVLADNLGLALAVGITFMCRKSVKARAMVPYALFPALCLVDLGCIHKELKAVQLKTLNKERAEMITGKWLDTGRIPSFAEVANDERILIPASLDEGSLPLQIRPLGDVVPTVEELDAVLAASCRVLGQPTKYVLTYRPAEKKHGLHSALQRWMAKAVYGNRKSRIRGRAVVALHSDAATSDILCALLQAAHLRRLPYRADLTAEQARSWAMEESLRRAVRDQQSFMRAASSEGWITKTVLLSSAERATFHVDGGMQALAKACQETVGSRR</sequence>
<proteinExistence type="inferred from homology"/>
<comment type="similarity">
    <text evidence="1">Belongs to the RUS1 family.</text>
</comment>
<evidence type="ECO:0000256" key="2">
    <source>
        <dbReference type="SAM" id="MobiDB-lite"/>
    </source>
</evidence>
<feature type="domain" description="Protein root UVB sensitive/RUS" evidence="3">
    <location>
        <begin position="122"/>
        <end position="361"/>
    </location>
</feature>
<dbReference type="Proteomes" id="UP001190700">
    <property type="component" value="Unassembled WGS sequence"/>
</dbReference>
<name>A0AAE0L9D9_9CHLO</name>
<gene>
    <name evidence="4" type="ORF">CYMTET_14960</name>
</gene>
<dbReference type="EMBL" id="LGRX02006279">
    <property type="protein sequence ID" value="KAK3277006.1"/>
    <property type="molecule type" value="Genomic_DNA"/>
</dbReference>
<comment type="caution">
    <text evidence="4">The sequence shown here is derived from an EMBL/GenBank/DDBJ whole genome shotgun (WGS) entry which is preliminary data.</text>
</comment>
<dbReference type="PANTHER" id="PTHR12770:SF29">
    <property type="entry name" value="PROTEIN ROOT UVB SENSITIVE 4"/>
    <property type="match status" value="1"/>
</dbReference>
<evidence type="ECO:0000256" key="1">
    <source>
        <dbReference type="ARBA" id="ARBA00007558"/>
    </source>
</evidence>
<feature type="region of interest" description="Disordered" evidence="2">
    <location>
        <begin position="21"/>
        <end position="41"/>
    </location>
</feature>
<evidence type="ECO:0000313" key="5">
    <source>
        <dbReference type="Proteomes" id="UP001190700"/>
    </source>
</evidence>
<accession>A0AAE0L9D9</accession>
<organism evidence="4 5">
    <name type="scientific">Cymbomonas tetramitiformis</name>
    <dbReference type="NCBI Taxonomy" id="36881"/>
    <lineage>
        <taxon>Eukaryota</taxon>
        <taxon>Viridiplantae</taxon>
        <taxon>Chlorophyta</taxon>
        <taxon>Pyramimonadophyceae</taxon>
        <taxon>Pyramimonadales</taxon>
        <taxon>Pyramimonadaceae</taxon>
        <taxon>Cymbomonas</taxon>
    </lineage>
</organism>
<dbReference type="InterPro" id="IPR054549">
    <property type="entry name" value="UVB_sens_RUS_dom"/>
</dbReference>
<protein>
    <recommendedName>
        <fullName evidence="3">Protein root UVB sensitive/RUS domain-containing protein</fullName>
    </recommendedName>
</protein>
<keyword evidence="5" id="KW-1185">Reference proteome</keyword>
<dbReference type="PANTHER" id="PTHR12770">
    <property type="entry name" value="RUS1 FAMILY PROTEIN C16ORF58"/>
    <property type="match status" value="1"/>
</dbReference>